<proteinExistence type="predicted"/>
<dbReference type="Proteomes" id="UP001442841">
    <property type="component" value="Chromosome"/>
</dbReference>
<accession>A0ABZ3FR13</accession>
<name>A0ABZ3FR13_9ACTN</name>
<evidence type="ECO:0000313" key="1">
    <source>
        <dbReference type="EMBL" id="XAN07292.1"/>
    </source>
</evidence>
<keyword evidence="2" id="KW-1185">Reference proteome</keyword>
<dbReference type="EMBL" id="CP154795">
    <property type="protein sequence ID" value="XAN07292.1"/>
    <property type="molecule type" value="Genomic_DNA"/>
</dbReference>
<organism evidence="1 2">
    <name type="scientific">Ammonicoccus fulvus</name>
    <dbReference type="NCBI Taxonomy" id="3138240"/>
    <lineage>
        <taxon>Bacteria</taxon>
        <taxon>Bacillati</taxon>
        <taxon>Actinomycetota</taxon>
        <taxon>Actinomycetes</taxon>
        <taxon>Propionibacteriales</taxon>
        <taxon>Propionibacteriaceae</taxon>
        <taxon>Ammonicoccus</taxon>
    </lineage>
</organism>
<reference evidence="1 2" key="1">
    <citation type="submission" date="2024-04" db="EMBL/GenBank/DDBJ databases">
        <title>Isolation of an actinomycete strain from pig manure.</title>
        <authorList>
            <person name="Gong T."/>
            <person name="Yu Z."/>
            <person name="An M."/>
            <person name="Wei C."/>
            <person name="Yang W."/>
            <person name="Liu L."/>
        </authorList>
    </citation>
    <scope>NUCLEOTIDE SEQUENCE [LARGE SCALE GENOMIC DNA]</scope>
    <source>
        <strain evidence="1 2">ZF39</strain>
    </source>
</reference>
<protein>
    <submittedName>
        <fullName evidence="1">Uncharacterized protein</fullName>
    </submittedName>
</protein>
<gene>
    <name evidence="1" type="ORF">AADG42_08290</name>
</gene>
<sequence>MSDDENIHKSVTMQLYAIHAGGNERRKRFLLMEYVCSRCGDIVLQVWGTHPRRAVTTREPDKSPYSLTSFNAHKQVPAELAHRIEDGTLTLREFAEYFFSEEVFEQGEPRAPERAGRRRRLEILPAEGDEDSPRSFSSVCRCQRWDFSLDNVRSDLARKIRKRSVKSPVGQS</sequence>
<dbReference type="RefSeq" id="WP_425308745.1">
    <property type="nucleotide sequence ID" value="NZ_CP154795.1"/>
</dbReference>
<evidence type="ECO:0000313" key="2">
    <source>
        <dbReference type="Proteomes" id="UP001442841"/>
    </source>
</evidence>